<evidence type="ECO:0000313" key="7">
    <source>
        <dbReference type="Proteomes" id="UP000014115"/>
    </source>
</evidence>
<dbReference type="SMART" id="SM00419">
    <property type="entry name" value="HTH_CRP"/>
    <property type="match status" value="1"/>
</dbReference>
<dbReference type="PROSITE" id="PS50042">
    <property type="entry name" value="CNMP_BINDING_3"/>
    <property type="match status" value="1"/>
</dbReference>
<dbReference type="InterPro" id="IPR036388">
    <property type="entry name" value="WH-like_DNA-bd_sf"/>
</dbReference>
<dbReference type="CDD" id="cd00038">
    <property type="entry name" value="CAP_ED"/>
    <property type="match status" value="1"/>
</dbReference>
<dbReference type="AlphaFoldDB" id="K2KJY4"/>
<dbReference type="RefSeq" id="WP_008487429.1">
    <property type="nucleotide sequence ID" value="NZ_AMRG01000002.1"/>
</dbReference>
<dbReference type="Gene3D" id="2.60.120.10">
    <property type="entry name" value="Jelly Rolls"/>
    <property type="match status" value="1"/>
</dbReference>
<dbReference type="PANTHER" id="PTHR24567:SF75">
    <property type="entry name" value="FUMARATE AND NITRATE REDUCTION REGULATORY PROTEIN"/>
    <property type="match status" value="1"/>
</dbReference>
<dbReference type="GO" id="GO:0003677">
    <property type="term" value="F:DNA binding"/>
    <property type="evidence" value="ECO:0007669"/>
    <property type="project" value="UniProtKB-KW"/>
</dbReference>
<evidence type="ECO:0000256" key="2">
    <source>
        <dbReference type="ARBA" id="ARBA00023125"/>
    </source>
</evidence>
<dbReference type="Gene3D" id="1.10.10.10">
    <property type="entry name" value="Winged helix-like DNA-binding domain superfamily/Winged helix DNA-binding domain"/>
    <property type="match status" value="1"/>
</dbReference>
<evidence type="ECO:0000259" key="4">
    <source>
        <dbReference type="PROSITE" id="PS50042"/>
    </source>
</evidence>
<protein>
    <submittedName>
        <fullName evidence="6">Fumarate/nitrate reduction transcriptional regulator</fullName>
    </submittedName>
</protein>
<sequence>MPSPSAQHIHCQNCSISQLCLPYSLDSQSLTQLDDIIERNKPLQKGDQLFASGKRLQCLYAVRSGSLKSYTLSDDGDQQVIGFHLPGDLIGFDGLAKQQHQSFAVALETSMLCEIPYEQLQRLSMQLPALQQQVMRLMSSELVADQRLHGLLNQKTAEQRLAAFLLSLSERFASRGLSAREFRLSMTRADIGNYLGLSVETVSRLLSLLQRQQIIVVDNKWVTIADPQALRTTAKELAGCEA</sequence>
<dbReference type="Proteomes" id="UP000014115">
    <property type="component" value="Unassembled WGS sequence"/>
</dbReference>
<dbReference type="NCBIfam" id="NF008365">
    <property type="entry name" value="PRK11161.1"/>
    <property type="match status" value="1"/>
</dbReference>
<gene>
    <name evidence="6" type="ORF">A10D4_02107</name>
</gene>
<dbReference type="GO" id="GO:0005829">
    <property type="term" value="C:cytosol"/>
    <property type="evidence" value="ECO:0007669"/>
    <property type="project" value="TreeGrafter"/>
</dbReference>
<feature type="domain" description="HTH crp-type" evidence="5">
    <location>
        <begin position="155"/>
        <end position="228"/>
    </location>
</feature>
<keyword evidence="1" id="KW-0805">Transcription regulation</keyword>
<accession>K2KJY4</accession>
<dbReference type="GO" id="GO:0003700">
    <property type="term" value="F:DNA-binding transcription factor activity"/>
    <property type="evidence" value="ECO:0007669"/>
    <property type="project" value="InterPro"/>
</dbReference>
<reference evidence="6 7" key="1">
    <citation type="journal article" date="2012" name="J. Bacteriol.">
        <title>Genome Sequence of Idiomarina xiamenensis Type Strain 10-D-4.</title>
        <authorList>
            <person name="Lai Q."/>
            <person name="Wang L."/>
            <person name="Wang W."/>
            <person name="Shao Z."/>
        </authorList>
    </citation>
    <scope>NUCLEOTIDE SEQUENCE [LARGE SCALE GENOMIC DNA]</scope>
    <source>
        <strain evidence="6 7">10-D-4</strain>
    </source>
</reference>
<dbReference type="InterPro" id="IPR012318">
    <property type="entry name" value="HTH_CRP"/>
</dbReference>
<evidence type="ECO:0000256" key="1">
    <source>
        <dbReference type="ARBA" id="ARBA00023015"/>
    </source>
</evidence>
<dbReference type="OrthoDB" id="7643467at2"/>
<dbReference type="SUPFAM" id="SSF46785">
    <property type="entry name" value="Winged helix' DNA-binding domain"/>
    <property type="match status" value="1"/>
</dbReference>
<feature type="domain" description="Cyclic nucleotide-binding" evidence="4">
    <location>
        <begin position="21"/>
        <end position="141"/>
    </location>
</feature>
<dbReference type="PRINTS" id="PR00034">
    <property type="entry name" value="HTHCRP"/>
</dbReference>
<comment type="caution">
    <text evidence="6">The sequence shown here is derived from an EMBL/GenBank/DDBJ whole genome shotgun (WGS) entry which is preliminary data.</text>
</comment>
<dbReference type="SMART" id="SM00100">
    <property type="entry name" value="cNMP"/>
    <property type="match status" value="1"/>
</dbReference>
<dbReference type="FunFam" id="2.60.120.10:FF:000004">
    <property type="entry name" value="Fumarate/nitrate reduction transcriptional regulator Fnr"/>
    <property type="match status" value="1"/>
</dbReference>
<dbReference type="FunFam" id="1.10.10.10:FF:000028">
    <property type="entry name" value="Fumarate/nitrate reduction transcriptional regulator Fnr"/>
    <property type="match status" value="1"/>
</dbReference>
<name>K2KJY4_9GAMM</name>
<keyword evidence="3" id="KW-0804">Transcription</keyword>
<dbReference type="CDD" id="cd00092">
    <property type="entry name" value="HTH_CRP"/>
    <property type="match status" value="1"/>
</dbReference>
<evidence type="ECO:0000313" key="6">
    <source>
        <dbReference type="EMBL" id="EKE86997.1"/>
    </source>
</evidence>
<dbReference type="PANTHER" id="PTHR24567">
    <property type="entry name" value="CRP FAMILY TRANSCRIPTIONAL REGULATORY PROTEIN"/>
    <property type="match status" value="1"/>
</dbReference>
<dbReference type="PROSITE" id="PS00042">
    <property type="entry name" value="HTH_CRP_1"/>
    <property type="match status" value="1"/>
</dbReference>
<dbReference type="PROSITE" id="PS51063">
    <property type="entry name" value="HTH_CRP_2"/>
    <property type="match status" value="1"/>
</dbReference>
<proteinExistence type="predicted"/>
<dbReference type="InterPro" id="IPR014710">
    <property type="entry name" value="RmlC-like_jellyroll"/>
</dbReference>
<dbReference type="InterPro" id="IPR036390">
    <property type="entry name" value="WH_DNA-bd_sf"/>
</dbReference>
<evidence type="ECO:0000256" key="3">
    <source>
        <dbReference type="ARBA" id="ARBA00023163"/>
    </source>
</evidence>
<evidence type="ECO:0000259" key="5">
    <source>
        <dbReference type="PROSITE" id="PS51063"/>
    </source>
</evidence>
<dbReference type="InterPro" id="IPR018335">
    <property type="entry name" value="Tscrpt_reg_HTH_Crp-type_CS"/>
</dbReference>
<dbReference type="EMBL" id="AMRG01000002">
    <property type="protein sequence ID" value="EKE86997.1"/>
    <property type="molecule type" value="Genomic_DNA"/>
</dbReference>
<dbReference type="STRING" id="740709.A10D4_02107"/>
<dbReference type="PATRIC" id="fig|740709.3.peg.424"/>
<dbReference type="InterPro" id="IPR050397">
    <property type="entry name" value="Env_Response_Regulators"/>
</dbReference>
<dbReference type="InterPro" id="IPR018490">
    <property type="entry name" value="cNMP-bd_dom_sf"/>
</dbReference>
<dbReference type="Pfam" id="PF00027">
    <property type="entry name" value="cNMP_binding"/>
    <property type="match status" value="1"/>
</dbReference>
<dbReference type="InterPro" id="IPR000595">
    <property type="entry name" value="cNMP-bd_dom"/>
</dbReference>
<organism evidence="6 7">
    <name type="scientific">Idiomarina xiamenensis 10-D-4</name>
    <dbReference type="NCBI Taxonomy" id="740709"/>
    <lineage>
        <taxon>Bacteria</taxon>
        <taxon>Pseudomonadati</taxon>
        <taxon>Pseudomonadota</taxon>
        <taxon>Gammaproteobacteria</taxon>
        <taxon>Alteromonadales</taxon>
        <taxon>Idiomarinaceae</taxon>
        <taxon>Idiomarina</taxon>
    </lineage>
</organism>
<dbReference type="SUPFAM" id="SSF51206">
    <property type="entry name" value="cAMP-binding domain-like"/>
    <property type="match status" value="1"/>
</dbReference>
<keyword evidence="2" id="KW-0238">DNA-binding</keyword>
<keyword evidence="7" id="KW-1185">Reference proteome</keyword>
<dbReference type="eggNOG" id="COG0664">
    <property type="taxonomic scope" value="Bacteria"/>
</dbReference>
<dbReference type="Pfam" id="PF13545">
    <property type="entry name" value="HTH_Crp_2"/>
    <property type="match status" value="1"/>
</dbReference>